<dbReference type="InterPro" id="IPR045865">
    <property type="entry name" value="ACT-like_dom_sf"/>
</dbReference>
<dbReference type="Gene3D" id="3.10.20.750">
    <property type="match status" value="1"/>
</dbReference>
<dbReference type="InterPro" id="IPR046342">
    <property type="entry name" value="CBS_dom_sf"/>
</dbReference>
<evidence type="ECO:0000313" key="5">
    <source>
        <dbReference type="Proteomes" id="UP000002016"/>
    </source>
</evidence>
<dbReference type="SUPFAM" id="SSF55021">
    <property type="entry name" value="ACT-like"/>
    <property type="match status" value="1"/>
</dbReference>
<dbReference type="InterPro" id="IPR000644">
    <property type="entry name" value="CBS_dom"/>
</dbReference>
<evidence type="ECO:0000259" key="3">
    <source>
        <dbReference type="PROSITE" id="PS51671"/>
    </source>
</evidence>
<dbReference type="KEGG" id="tle:Tlet_0152"/>
<proteinExistence type="predicted"/>
<dbReference type="PROSITE" id="PS51371">
    <property type="entry name" value="CBS"/>
    <property type="match status" value="2"/>
</dbReference>
<evidence type="ECO:0000313" key="4">
    <source>
        <dbReference type="EMBL" id="ABV32722.1"/>
    </source>
</evidence>
<keyword evidence="1" id="KW-0129">CBS domain</keyword>
<sequence length="200" mass="22918">MFVKYWMNQDFPSIRINSTVQEALSVMRKYKVDYCVTTDEAGKFQGFVYKSNLADSELDSSVFDHVVFPDFYAYEDSYIEEAALTFRESHEACLAVVDQELNVKGIITLSEILEAFVAITAMDEPGTRVLMKLEDKPGQLKEIFDVLAQNKMNVLSVNTIKEDGFRRVSIKVDTCEPEELAKTLKIFGIEYDRITREEGF</sequence>
<feature type="domain" description="CBS" evidence="2">
    <location>
        <begin position="7"/>
        <end position="63"/>
    </location>
</feature>
<gene>
    <name evidence="4" type="ordered locus">Tlet_0152</name>
</gene>
<feature type="domain" description="ACT" evidence="3">
    <location>
        <begin position="128"/>
        <end position="200"/>
    </location>
</feature>
<dbReference type="SUPFAM" id="SSF54631">
    <property type="entry name" value="CBS-domain pair"/>
    <property type="match status" value="1"/>
</dbReference>
<dbReference type="PROSITE" id="PS51671">
    <property type="entry name" value="ACT"/>
    <property type="match status" value="1"/>
</dbReference>
<dbReference type="STRING" id="416591.Tlet_0152"/>
<dbReference type="AlphaFoldDB" id="A8F3I8"/>
<dbReference type="eggNOG" id="COG0517">
    <property type="taxonomic scope" value="Bacteria"/>
</dbReference>
<accession>A8F3I8</accession>
<keyword evidence="5" id="KW-1185">Reference proteome</keyword>
<reference evidence="4 5" key="2">
    <citation type="journal article" date="2009" name="Proc. Natl. Acad. Sci. U.S.A.">
        <title>On the chimeric nature, thermophilic origin, and phylogenetic placement of the Thermotogales.</title>
        <authorList>
            <person name="Zhaxybayeva O."/>
            <person name="Swithers K.S."/>
            <person name="Lapierre P."/>
            <person name="Fournier G.P."/>
            <person name="Bickhart D.M."/>
            <person name="DeBoy R.T."/>
            <person name="Nelson K.E."/>
            <person name="Nesbo C.L."/>
            <person name="Doolittle W.F."/>
            <person name="Gogarten J.P."/>
            <person name="Noll K.M."/>
        </authorList>
    </citation>
    <scope>NUCLEOTIDE SEQUENCE [LARGE SCALE GENOMIC DNA]</scope>
    <source>
        <strain evidence="5">ATCC BAA-301 / DSM 14385 / NBRC 107922 / TMO</strain>
    </source>
</reference>
<organism evidence="4 5">
    <name type="scientific">Pseudothermotoga lettingae (strain ATCC BAA-301 / DSM 14385 / NBRC 107922 / TMO)</name>
    <name type="common">Thermotoga lettingae</name>
    <dbReference type="NCBI Taxonomy" id="416591"/>
    <lineage>
        <taxon>Bacteria</taxon>
        <taxon>Thermotogati</taxon>
        <taxon>Thermotogota</taxon>
        <taxon>Thermotogae</taxon>
        <taxon>Thermotogales</taxon>
        <taxon>Thermotogaceae</taxon>
        <taxon>Pseudothermotoga</taxon>
    </lineage>
</organism>
<dbReference type="HOGENOM" id="CLU_114937_0_0_0"/>
<dbReference type="RefSeq" id="WP_012002203.1">
    <property type="nucleotide sequence ID" value="NC_009828.1"/>
</dbReference>
<dbReference type="Proteomes" id="UP000002016">
    <property type="component" value="Chromosome"/>
</dbReference>
<name>A8F3I8_PSELT</name>
<dbReference type="Pfam" id="PF00571">
    <property type="entry name" value="CBS"/>
    <property type="match status" value="2"/>
</dbReference>
<feature type="domain" description="CBS" evidence="2">
    <location>
        <begin position="66"/>
        <end position="124"/>
    </location>
</feature>
<evidence type="ECO:0000259" key="2">
    <source>
        <dbReference type="PROSITE" id="PS51371"/>
    </source>
</evidence>
<dbReference type="SMART" id="SM00116">
    <property type="entry name" value="CBS"/>
    <property type="match status" value="2"/>
</dbReference>
<dbReference type="OrthoDB" id="44906at2"/>
<dbReference type="InterPro" id="IPR002912">
    <property type="entry name" value="ACT_dom"/>
</dbReference>
<protein>
    <submittedName>
        <fullName evidence="4">CBS domain containing protein</fullName>
    </submittedName>
</protein>
<dbReference type="EMBL" id="CP000812">
    <property type="protein sequence ID" value="ABV32722.1"/>
    <property type="molecule type" value="Genomic_DNA"/>
</dbReference>
<reference evidence="4 5" key="1">
    <citation type="submission" date="2007-08" db="EMBL/GenBank/DDBJ databases">
        <title>Complete sequence of Thermotoga lettingae TMO.</title>
        <authorList>
            <consortium name="US DOE Joint Genome Institute"/>
            <person name="Copeland A."/>
            <person name="Lucas S."/>
            <person name="Lapidus A."/>
            <person name="Barry K."/>
            <person name="Glavina del Rio T."/>
            <person name="Dalin E."/>
            <person name="Tice H."/>
            <person name="Pitluck S."/>
            <person name="Foster B."/>
            <person name="Bruce D."/>
            <person name="Schmutz J."/>
            <person name="Larimer F."/>
            <person name="Land M."/>
            <person name="Hauser L."/>
            <person name="Kyrpides N."/>
            <person name="Mikhailova N."/>
            <person name="Nelson K."/>
            <person name="Gogarten J.P."/>
            <person name="Noll K."/>
            <person name="Richardson P."/>
        </authorList>
    </citation>
    <scope>NUCLEOTIDE SEQUENCE [LARGE SCALE GENOMIC DNA]</scope>
    <source>
        <strain evidence="5">ATCC BAA-301 / DSM 14385 / NBRC 107922 / TMO</strain>
    </source>
</reference>
<evidence type="ECO:0000256" key="1">
    <source>
        <dbReference type="PROSITE-ProRule" id="PRU00703"/>
    </source>
</evidence>